<dbReference type="RefSeq" id="WP_233395212.1">
    <property type="nucleotide sequence ID" value="NZ_JAJTWT010000020.1"/>
</dbReference>
<evidence type="ECO:0000313" key="2">
    <source>
        <dbReference type="Proteomes" id="UP001201463"/>
    </source>
</evidence>
<sequence length="115" mass="12300">MPVFAFLYRPTRALDATELNDRTQRIRAWVLARREAGQVLSVSVFDKAGSVLSHEGDAGEPEVSPLAGCTLVSAADLPAALALARDFPGRQFGTDIEVRPVVTFLPPPAQAAQQA</sequence>
<protein>
    <recommendedName>
        <fullName evidence="3">YCII-related domain-containing protein</fullName>
    </recommendedName>
</protein>
<reference evidence="1 2" key="1">
    <citation type="submission" date="2021-12" db="EMBL/GenBank/DDBJ databases">
        <title>Genome seq of p7.</title>
        <authorList>
            <person name="Seo T."/>
        </authorList>
    </citation>
    <scope>NUCLEOTIDE SEQUENCE [LARGE SCALE GENOMIC DNA]</scope>
    <source>
        <strain evidence="1 2">P7</strain>
    </source>
</reference>
<evidence type="ECO:0008006" key="3">
    <source>
        <dbReference type="Google" id="ProtNLM"/>
    </source>
</evidence>
<gene>
    <name evidence="1" type="ORF">LXT12_25710</name>
</gene>
<name>A0ABS8XPY0_9BURK</name>
<dbReference type="InterPro" id="IPR011008">
    <property type="entry name" value="Dimeric_a/b-barrel"/>
</dbReference>
<accession>A0ABS8XPY0</accession>
<keyword evidence="2" id="KW-1185">Reference proteome</keyword>
<evidence type="ECO:0000313" key="1">
    <source>
        <dbReference type="EMBL" id="MCE4540636.1"/>
    </source>
</evidence>
<dbReference type="Proteomes" id="UP001201463">
    <property type="component" value="Unassembled WGS sequence"/>
</dbReference>
<comment type="caution">
    <text evidence="1">The sequence shown here is derived from an EMBL/GenBank/DDBJ whole genome shotgun (WGS) entry which is preliminary data.</text>
</comment>
<dbReference type="EMBL" id="JAJTWT010000020">
    <property type="protein sequence ID" value="MCE4540636.1"/>
    <property type="molecule type" value="Genomic_DNA"/>
</dbReference>
<dbReference type="Gene3D" id="3.30.70.1060">
    <property type="entry name" value="Dimeric alpha+beta barrel"/>
    <property type="match status" value="1"/>
</dbReference>
<dbReference type="SUPFAM" id="SSF54909">
    <property type="entry name" value="Dimeric alpha+beta barrel"/>
    <property type="match status" value="1"/>
</dbReference>
<organism evidence="1 2">
    <name type="scientific">Pelomonas caseinilytica</name>
    <dbReference type="NCBI Taxonomy" id="2906763"/>
    <lineage>
        <taxon>Bacteria</taxon>
        <taxon>Pseudomonadati</taxon>
        <taxon>Pseudomonadota</taxon>
        <taxon>Betaproteobacteria</taxon>
        <taxon>Burkholderiales</taxon>
        <taxon>Sphaerotilaceae</taxon>
        <taxon>Roseateles</taxon>
    </lineage>
</organism>
<proteinExistence type="predicted"/>